<dbReference type="Proteomes" id="UP000076420">
    <property type="component" value="Unassembled WGS sequence"/>
</dbReference>
<feature type="compositionally biased region" description="Basic and acidic residues" evidence="1">
    <location>
        <begin position="36"/>
        <end position="47"/>
    </location>
</feature>
<evidence type="ECO:0000313" key="2">
    <source>
        <dbReference type="EnsemblMetazoa" id="BGLB035216-PA"/>
    </source>
</evidence>
<evidence type="ECO:0000256" key="1">
    <source>
        <dbReference type="SAM" id="MobiDB-lite"/>
    </source>
</evidence>
<proteinExistence type="predicted"/>
<dbReference type="VEuPathDB" id="VectorBase:BGLAX_037393"/>
<dbReference type="OrthoDB" id="6162830at2759"/>
<dbReference type="VEuPathDB" id="VectorBase:BGLB035216"/>
<feature type="region of interest" description="Disordered" evidence="1">
    <location>
        <begin position="36"/>
        <end position="62"/>
    </location>
</feature>
<evidence type="ECO:0000313" key="3">
    <source>
        <dbReference type="Proteomes" id="UP000076420"/>
    </source>
</evidence>
<dbReference type="RefSeq" id="XP_013088513.2">
    <property type="nucleotide sequence ID" value="XM_013233059.2"/>
</dbReference>
<protein>
    <submittedName>
        <fullName evidence="2">Uncharacterized protein</fullName>
    </submittedName>
</protein>
<reference evidence="2" key="1">
    <citation type="submission" date="2020-05" db="UniProtKB">
        <authorList>
            <consortium name="EnsemblMetazoa"/>
        </authorList>
    </citation>
    <scope>IDENTIFICATION</scope>
    <source>
        <strain evidence="2">BB02</strain>
    </source>
</reference>
<accession>A0A2C9LUP2</accession>
<gene>
    <name evidence="2" type="primary">106072647</name>
</gene>
<dbReference type="AlphaFoldDB" id="A0A2C9LUP2"/>
<dbReference type="EnsemblMetazoa" id="BGLB035216-RA">
    <property type="protein sequence ID" value="BGLB035216-PA"/>
    <property type="gene ID" value="BGLB035216"/>
</dbReference>
<name>A0A2C9LUP2_BIOGL</name>
<organism evidence="2 3">
    <name type="scientific">Biomphalaria glabrata</name>
    <name type="common">Bloodfluke planorb</name>
    <name type="synonym">Freshwater snail</name>
    <dbReference type="NCBI Taxonomy" id="6526"/>
    <lineage>
        <taxon>Eukaryota</taxon>
        <taxon>Metazoa</taxon>
        <taxon>Spiralia</taxon>
        <taxon>Lophotrochozoa</taxon>
        <taxon>Mollusca</taxon>
        <taxon>Gastropoda</taxon>
        <taxon>Heterobranchia</taxon>
        <taxon>Euthyneura</taxon>
        <taxon>Panpulmonata</taxon>
        <taxon>Hygrophila</taxon>
        <taxon>Lymnaeoidea</taxon>
        <taxon>Planorbidae</taxon>
        <taxon>Biomphalaria</taxon>
    </lineage>
</organism>
<sequence>MECVLYEVAVLTPYTTNKTFPTLGRRCDHDVITQKNDNDLHSGDTSEPKCSGNDNKGREPQMEKWQELPSYIRSMEGSDYTMSTVSSLALSSDPCLSDASWGNRELCSTKYDHDDFEGISFIPIAETDHTQELTGSLPGDTGIGVSLSNVGFQLCQDTATPMLQNLMADLVRGVSALNPLEETSENSSAQINHFESGLGQGTTEVGLHHLIRSDQSLESNPFISAMSHFSEDDYFTSVASHFDHDDDSSSAFSSCRVSRASSQCDLNEASKTHLDQLNPEGTAKRIRKLLPTVKSTSPMPTMFTPPPGKEGRKLNTLLSLDLESCKSYETCYSSGYCDSPTASSVFSDFSEFSCLNPLSKPFVPRSWTSDAASCETNSTNAMKNQTLNIHSLVLDSGIEQTKLIGSIQNNVDSQAEVSASKAHEAFSHVCEDILTEQTGPCLCNISHTDEFTPIHELTLSTLPEGCRSIETLESIKSISQRVVKLCVRKPFSLCHEGTPNLTSNSVQPEDLGNAFDHYGTGFVFDVDAKSVHIRTHCKVVGSSDEASQTQVYFSMFIGQNVLTAKSSGQSDGFVLKPHSECTVFTCKTPPELRDHLIALKDVPVLTRTSLFNDSCYFSDISTDSNISDHEDTSVEQLAPTTASTISHVASGKHLTYADIVSCKNSKSVHIGIDDNARTGQDHSLEPSLISLDHIKESSNEAMKNPINALPSLSPLDPRVRKAFESVPEAAPGTPSYRVDTPLNICERALESFKTGTCPYAGERTFGSNCHYTYFSNVTDALFPYSAKGNTNVWSSSWDYEYLVYAQNHRRDSYNMANSCNKRHNFASSDGGISSIETNCYQNSTHTSDHSTGSQETSTAHKDFESIFRELTSRDAFIASWDRNLLNLDENLNSLPPYDPCSNCSQCTEMDVGRVTENVDDTPQDFLEQLVSDILREDIDHSRKSDEPKVRNACCQKSYFPSQRTSHNTVVHFKPSYALIISYPHGGPKMVSLGQFSRHHHTGGDLYDTPTCMGSCGAPVLALSEDHSGPIVTYLVHGGTVRQNGIYTGIGFTSFI</sequence>
<dbReference type="KEGG" id="bgt:106072647"/>